<dbReference type="RefSeq" id="WP_012577965.1">
    <property type="nucleotide sequence ID" value="NZ_CBCRZZ010000001.1"/>
</dbReference>
<sequence length="128" mass="13589">MPMRRCALCGGALPKNSSGKRRYCSDNCRKLASKRRWGAATVSSPPAGAGGDDTEVSYADLLRVSLDALRRAVQDPDTPAQAIAALTKQMLAVGKEINALEEEARADPLAEGVRADDARDESFDPGTV</sequence>
<organism evidence="2 3">
    <name type="scientific">Bifidobacterium longum subsp. infantis</name>
    <dbReference type="NCBI Taxonomy" id="1682"/>
    <lineage>
        <taxon>Bacteria</taxon>
        <taxon>Bacillati</taxon>
        <taxon>Actinomycetota</taxon>
        <taxon>Actinomycetes</taxon>
        <taxon>Bifidobacteriales</taxon>
        <taxon>Bifidobacteriaceae</taxon>
        <taxon>Bifidobacterium</taxon>
    </lineage>
</organism>
<dbReference type="EMBL" id="CCWP01000038">
    <property type="protein sequence ID" value="CEF03675.1"/>
    <property type="molecule type" value="Genomic_DNA"/>
</dbReference>
<proteinExistence type="predicted"/>
<feature type="region of interest" description="Disordered" evidence="1">
    <location>
        <begin position="102"/>
        <end position="128"/>
    </location>
</feature>
<dbReference type="Proteomes" id="UP000043107">
    <property type="component" value="Unassembled WGS sequence"/>
</dbReference>
<gene>
    <name evidence="2" type="ORF">BLIC_c01820</name>
</gene>
<name>A0ABP1X851_BIFLI</name>
<keyword evidence="3" id="KW-1185">Reference proteome</keyword>
<evidence type="ECO:0000313" key="2">
    <source>
        <dbReference type="EMBL" id="CEF03675.1"/>
    </source>
</evidence>
<accession>A0ABP1X851</accession>
<evidence type="ECO:0000313" key="3">
    <source>
        <dbReference type="Proteomes" id="UP000043107"/>
    </source>
</evidence>
<reference evidence="2 3" key="1">
    <citation type="submission" date="2014-09" db="EMBL/GenBank/DDBJ databases">
        <authorList>
            <person name="Bertelli C."/>
        </authorList>
    </citation>
    <scope>NUCLEOTIDE SEQUENCE [LARGE SCALE GENOMIC DNA]</scope>
    <source>
        <strain evidence="2 3">BIC1401111250</strain>
    </source>
</reference>
<protein>
    <submittedName>
        <fullName evidence="2">Uncharacterized protein</fullName>
    </submittedName>
</protein>
<comment type="caution">
    <text evidence="2">The sequence shown here is derived from an EMBL/GenBank/DDBJ whole genome shotgun (WGS) entry which is preliminary data.</text>
</comment>
<evidence type="ECO:0000256" key="1">
    <source>
        <dbReference type="SAM" id="MobiDB-lite"/>
    </source>
</evidence>
<feature type="compositionally biased region" description="Basic and acidic residues" evidence="1">
    <location>
        <begin position="102"/>
        <end position="122"/>
    </location>
</feature>